<feature type="compositionally biased region" description="Polar residues" evidence="1">
    <location>
        <begin position="373"/>
        <end position="386"/>
    </location>
</feature>
<evidence type="ECO:0000313" key="3">
    <source>
        <dbReference type="Proteomes" id="UP001163846"/>
    </source>
</evidence>
<gene>
    <name evidence="2" type="ORF">F5878DRAFT_678159</name>
</gene>
<dbReference type="Proteomes" id="UP001163846">
    <property type="component" value="Unassembled WGS sequence"/>
</dbReference>
<sequence>MLLSISSLTSARTFAILSILSVCLVSIAVIARPVDQALEHDLTAPPTKAYHPEVFLRRYIGRTTGKYKDSVSLCISRGRGPGNRTISLSEPRDRDLKTEDHKLGHLHFIDEVEGDQALDRAKKYAIEWQSHPYSGEKQYWNYLNDVIMYLSYAYNAVEERLLDGWLSFRPDLISSAARSDWIGLIVYRNVTSDRDHPRPNGKLSLRIGDKWFISPERDRDSEPESSAFKYPRFIPIGSLNNGSRVNFISLGQHATKHIELLDDGSSDGAKWLLDFKERKKDIEEYEGRSTKATQDYLDEWLYTDGVMDGLWEQEAITKFSLKQWIRIRNEHLGYYVKHLYYRCRIRTNKRKQTSAPVAPDDPPHKKPRIQRKGPSTTTHRTPADSS</sequence>
<reference evidence="2" key="1">
    <citation type="submission" date="2022-08" db="EMBL/GenBank/DDBJ databases">
        <authorList>
            <consortium name="DOE Joint Genome Institute"/>
            <person name="Min B."/>
            <person name="Riley R."/>
            <person name="Sierra-Patev S."/>
            <person name="Naranjo-Ortiz M."/>
            <person name="Looney B."/>
            <person name="Konkel Z."/>
            <person name="Slot J.C."/>
            <person name="Sakamoto Y."/>
            <person name="Steenwyk J.L."/>
            <person name="Rokas A."/>
            <person name="Carro J."/>
            <person name="Camarero S."/>
            <person name="Ferreira P."/>
            <person name="Molpeceres G."/>
            <person name="Ruiz-Duenas F.J."/>
            <person name="Serrano A."/>
            <person name="Henrissat B."/>
            <person name="Drula E."/>
            <person name="Hughes K.W."/>
            <person name="Mata J.L."/>
            <person name="Ishikawa N.K."/>
            <person name="Vargas-Isla R."/>
            <person name="Ushijima S."/>
            <person name="Smith C.A."/>
            <person name="Ahrendt S."/>
            <person name="Andreopoulos W."/>
            <person name="He G."/>
            <person name="Labutti K."/>
            <person name="Lipzen A."/>
            <person name="Ng V."/>
            <person name="Sandor L."/>
            <person name="Barry K."/>
            <person name="Martinez A.T."/>
            <person name="Xiao Y."/>
            <person name="Gibbons J.G."/>
            <person name="Terashima K."/>
            <person name="Hibbett D.S."/>
            <person name="Grigoriev I.V."/>
        </authorList>
    </citation>
    <scope>NUCLEOTIDE SEQUENCE</scope>
    <source>
        <strain evidence="2">TFB9207</strain>
    </source>
</reference>
<proteinExistence type="predicted"/>
<accession>A0AA38PAT3</accession>
<protein>
    <submittedName>
        <fullName evidence="2">Uncharacterized protein</fullName>
    </submittedName>
</protein>
<dbReference type="EMBL" id="MU806125">
    <property type="protein sequence ID" value="KAJ3839480.1"/>
    <property type="molecule type" value="Genomic_DNA"/>
</dbReference>
<evidence type="ECO:0000313" key="2">
    <source>
        <dbReference type="EMBL" id="KAJ3839480.1"/>
    </source>
</evidence>
<comment type="caution">
    <text evidence="2">The sequence shown here is derived from an EMBL/GenBank/DDBJ whole genome shotgun (WGS) entry which is preliminary data.</text>
</comment>
<keyword evidence="3" id="KW-1185">Reference proteome</keyword>
<name>A0AA38PAT3_9AGAR</name>
<dbReference type="AlphaFoldDB" id="A0AA38PAT3"/>
<organism evidence="2 3">
    <name type="scientific">Lentinula raphanica</name>
    <dbReference type="NCBI Taxonomy" id="153919"/>
    <lineage>
        <taxon>Eukaryota</taxon>
        <taxon>Fungi</taxon>
        <taxon>Dikarya</taxon>
        <taxon>Basidiomycota</taxon>
        <taxon>Agaricomycotina</taxon>
        <taxon>Agaricomycetes</taxon>
        <taxon>Agaricomycetidae</taxon>
        <taxon>Agaricales</taxon>
        <taxon>Marasmiineae</taxon>
        <taxon>Omphalotaceae</taxon>
        <taxon>Lentinula</taxon>
    </lineage>
</organism>
<evidence type="ECO:0000256" key="1">
    <source>
        <dbReference type="SAM" id="MobiDB-lite"/>
    </source>
</evidence>
<feature type="region of interest" description="Disordered" evidence="1">
    <location>
        <begin position="349"/>
        <end position="386"/>
    </location>
</feature>